<keyword evidence="4 12" id="KW-0813">Transport</keyword>
<feature type="transmembrane region" description="Helical" evidence="13">
    <location>
        <begin position="6"/>
        <end position="31"/>
    </location>
</feature>
<evidence type="ECO:0000256" key="4">
    <source>
        <dbReference type="ARBA" id="ARBA00022448"/>
    </source>
</evidence>
<dbReference type="GO" id="GO:0015078">
    <property type="term" value="F:proton transmembrane transporter activity"/>
    <property type="evidence" value="ECO:0007669"/>
    <property type="project" value="InterPro"/>
</dbReference>
<dbReference type="GO" id="GO:0031966">
    <property type="term" value="C:mitochondrial membrane"/>
    <property type="evidence" value="ECO:0007669"/>
    <property type="project" value="UniProtKB-SubCell"/>
</dbReference>
<evidence type="ECO:0000256" key="6">
    <source>
        <dbReference type="ARBA" id="ARBA00022692"/>
    </source>
</evidence>
<dbReference type="GO" id="GO:0045259">
    <property type="term" value="C:proton-transporting ATP synthase complex"/>
    <property type="evidence" value="ECO:0007669"/>
    <property type="project" value="UniProtKB-KW"/>
</dbReference>
<reference evidence="14" key="1">
    <citation type="submission" date="2011-06" db="EMBL/GenBank/DDBJ databases">
        <authorList>
            <person name="Haran J.M."/>
            <person name="Timmermans M.J.T.N."/>
            <person name="Vogler A.P."/>
        </authorList>
    </citation>
    <scope>NUCLEOTIDE SEQUENCE</scope>
</reference>
<name>J9PHW3_PLAAL</name>
<evidence type="ECO:0000256" key="11">
    <source>
        <dbReference type="ARBA" id="ARBA00023136"/>
    </source>
</evidence>
<evidence type="ECO:0000256" key="7">
    <source>
        <dbReference type="ARBA" id="ARBA00022781"/>
    </source>
</evidence>
<evidence type="ECO:0000256" key="1">
    <source>
        <dbReference type="ARBA" id="ARBA00004304"/>
    </source>
</evidence>
<evidence type="ECO:0000256" key="9">
    <source>
        <dbReference type="ARBA" id="ARBA00023065"/>
    </source>
</evidence>
<evidence type="ECO:0000256" key="10">
    <source>
        <dbReference type="ARBA" id="ARBA00023128"/>
    </source>
</evidence>
<organism evidence="14">
    <name type="scientific">Platystomos albinus</name>
    <name type="common">Fungus weevil</name>
    <name type="synonym">Anthribus albinus</name>
    <dbReference type="NCBI Taxonomy" id="197009"/>
    <lineage>
        <taxon>Eukaryota</taxon>
        <taxon>Metazoa</taxon>
        <taxon>Ecdysozoa</taxon>
        <taxon>Arthropoda</taxon>
        <taxon>Hexapoda</taxon>
        <taxon>Insecta</taxon>
        <taxon>Pterygota</taxon>
        <taxon>Neoptera</taxon>
        <taxon>Endopterygota</taxon>
        <taxon>Coleoptera</taxon>
        <taxon>Polyphaga</taxon>
        <taxon>Cucujiformia</taxon>
        <taxon>Anthribidae</taxon>
        <taxon>Anthribinae</taxon>
        <taxon>Platystomini</taxon>
        <taxon>Platystomos</taxon>
    </lineage>
</organism>
<keyword evidence="10 12" id="KW-0496">Mitochondrion</keyword>
<dbReference type="AlphaFoldDB" id="J9PHW3"/>
<keyword evidence="5 12" id="KW-0138">CF(0)</keyword>
<dbReference type="InterPro" id="IPR001421">
    <property type="entry name" value="ATP8_metazoa"/>
</dbReference>
<sequence length="52" mass="6331">MPQMAPLNWTILFTFFIIIFILFNILNYFLYTPSSKSNIESMKLSHKKSWKW</sequence>
<reference evidence="14" key="2">
    <citation type="journal article" date="2013" name="Mol. Phylogenet. Evol.">
        <title>Mitogenome sequences stabilize the phylogenetics of weevils (Curculionoidea) and establish the monophyly of larval ectophagy.</title>
        <authorList>
            <person name="Haran J."/>
            <person name="Timmermans M.J."/>
            <person name="Vogler A.P."/>
        </authorList>
    </citation>
    <scope>NUCLEOTIDE SEQUENCE</scope>
</reference>
<geneLocation type="mitochondrion" evidence="14"/>
<keyword evidence="7 12" id="KW-0375">Hydrogen ion transport</keyword>
<evidence type="ECO:0000256" key="5">
    <source>
        <dbReference type="ARBA" id="ARBA00022547"/>
    </source>
</evidence>
<dbReference type="EMBL" id="JN163968">
    <property type="protein sequence ID" value="AEP27715.1"/>
    <property type="molecule type" value="Genomic_DNA"/>
</dbReference>
<dbReference type="EMBL" id="KX087337">
    <property type="protein sequence ID" value="ARH54575.1"/>
    <property type="molecule type" value="Genomic_DNA"/>
</dbReference>
<evidence type="ECO:0000256" key="8">
    <source>
        <dbReference type="ARBA" id="ARBA00022989"/>
    </source>
</evidence>
<evidence type="ECO:0000256" key="13">
    <source>
        <dbReference type="SAM" id="Phobius"/>
    </source>
</evidence>
<comment type="subcellular location">
    <subcellularLocation>
        <location evidence="1 12">Mitochondrion membrane</location>
        <topology evidence="1 12">Single-pass membrane protein</topology>
    </subcellularLocation>
</comment>
<dbReference type="Pfam" id="PF00895">
    <property type="entry name" value="ATP-synt_8"/>
    <property type="match status" value="1"/>
</dbReference>
<evidence type="ECO:0000313" key="15">
    <source>
        <dbReference type="EMBL" id="ARH54575.1"/>
    </source>
</evidence>
<evidence type="ECO:0000256" key="12">
    <source>
        <dbReference type="RuleBase" id="RU003661"/>
    </source>
</evidence>
<evidence type="ECO:0000256" key="2">
    <source>
        <dbReference type="ARBA" id="ARBA00008892"/>
    </source>
</evidence>
<reference evidence="15" key="3">
    <citation type="submission" date="2016-04" db="EMBL/GenBank/DDBJ databases">
        <title>Mitochondria of beetle species.</title>
        <authorList>
            <person name="Hunter A."/>
            <person name="Moriniere J."/>
            <person name="Tang P."/>
            <person name="Linard B."/>
            <person name="Crampton-Platt A."/>
            <person name="Vogler A.P."/>
        </authorList>
    </citation>
    <scope>NUCLEOTIDE SEQUENCE</scope>
</reference>
<evidence type="ECO:0000256" key="3">
    <source>
        <dbReference type="ARBA" id="ARBA00011291"/>
    </source>
</evidence>
<proteinExistence type="inferred from homology"/>
<keyword evidence="8 13" id="KW-1133">Transmembrane helix</keyword>
<keyword evidence="11 13" id="KW-0472">Membrane</keyword>
<comment type="subunit">
    <text evidence="3">F-type ATPases have 2 components, CF(1) - the catalytic core - and CF(0) - the membrane proton channel.</text>
</comment>
<gene>
    <name evidence="14" type="primary">ATP8</name>
    <name evidence="15" type="synonym">atp8</name>
</gene>
<keyword evidence="6 12" id="KW-0812">Transmembrane</keyword>
<accession>J9PHW3</accession>
<comment type="similarity">
    <text evidence="2 12">Belongs to the ATPase protein 8 family.</text>
</comment>
<keyword evidence="9 12" id="KW-0406">Ion transport</keyword>
<dbReference type="GO" id="GO:0015986">
    <property type="term" value="P:proton motive force-driven ATP synthesis"/>
    <property type="evidence" value="ECO:0007669"/>
    <property type="project" value="InterPro"/>
</dbReference>
<protein>
    <recommendedName>
        <fullName evidence="12">ATP synthase complex subunit 8</fullName>
    </recommendedName>
</protein>
<evidence type="ECO:0000313" key="14">
    <source>
        <dbReference type="EMBL" id="AEP27715.1"/>
    </source>
</evidence>